<evidence type="ECO:0000313" key="8">
    <source>
        <dbReference type="Proteomes" id="UP000519897"/>
    </source>
</evidence>
<evidence type="ECO:0000256" key="3">
    <source>
        <dbReference type="ARBA" id="ARBA00022692"/>
    </source>
</evidence>
<evidence type="ECO:0000256" key="4">
    <source>
        <dbReference type="ARBA" id="ARBA00022989"/>
    </source>
</evidence>
<keyword evidence="3 6" id="KW-0812">Transmembrane</keyword>
<protein>
    <recommendedName>
        <fullName evidence="9">Methanethiol S-methyltransferase</fullName>
    </recommendedName>
</protein>
<dbReference type="PANTHER" id="PTHR31040:SF1">
    <property type="entry name" value="NURIM"/>
    <property type="match status" value="1"/>
</dbReference>
<name>A0A7W6PUJ7_9HYPH</name>
<feature type="transmembrane region" description="Helical" evidence="6">
    <location>
        <begin position="45"/>
        <end position="62"/>
    </location>
</feature>
<dbReference type="RefSeq" id="WP_165130559.1">
    <property type="nucleotide sequence ID" value="NZ_CP049248.1"/>
</dbReference>
<dbReference type="EMBL" id="JACIEC010000014">
    <property type="protein sequence ID" value="MBB4145935.1"/>
    <property type="molecule type" value="Genomic_DNA"/>
</dbReference>
<organism evidence="7 8">
    <name type="scientific">Rhizobium rhizoryzae</name>
    <dbReference type="NCBI Taxonomy" id="451876"/>
    <lineage>
        <taxon>Bacteria</taxon>
        <taxon>Pseudomonadati</taxon>
        <taxon>Pseudomonadota</taxon>
        <taxon>Alphaproteobacteria</taxon>
        <taxon>Hyphomicrobiales</taxon>
        <taxon>Rhizobiaceae</taxon>
        <taxon>Rhizobium/Agrobacterium group</taxon>
        <taxon>Rhizobium</taxon>
    </lineage>
</organism>
<dbReference type="Proteomes" id="UP000519897">
    <property type="component" value="Unassembled WGS sequence"/>
</dbReference>
<gene>
    <name evidence="7" type="ORF">GGQ72_004501</name>
</gene>
<evidence type="ECO:0000313" key="7">
    <source>
        <dbReference type="EMBL" id="MBB4145935.1"/>
    </source>
</evidence>
<comment type="subcellular location">
    <subcellularLocation>
        <location evidence="1">Membrane</location>
        <topology evidence="1">Multi-pass membrane protein</topology>
    </subcellularLocation>
</comment>
<dbReference type="AlphaFoldDB" id="A0A7W6PUJ7"/>
<feature type="transmembrane region" description="Helical" evidence="6">
    <location>
        <begin position="74"/>
        <end position="95"/>
    </location>
</feature>
<comment type="caution">
    <text evidence="7">The sequence shown here is derived from an EMBL/GenBank/DDBJ whole genome shotgun (WGS) entry which is preliminary data.</text>
</comment>
<keyword evidence="5 6" id="KW-0472">Membrane</keyword>
<evidence type="ECO:0000256" key="2">
    <source>
        <dbReference type="ARBA" id="ARBA00010631"/>
    </source>
</evidence>
<dbReference type="GO" id="GO:0016020">
    <property type="term" value="C:membrane"/>
    <property type="evidence" value="ECO:0007669"/>
    <property type="project" value="UniProtKB-SubCell"/>
</dbReference>
<keyword evidence="8" id="KW-1185">Reference proteome</keyword>
<dbReference type="Gene3D" id="1.20.120.1630">
    <property type="match status" value="1"/>
</dbReference>
<comment type="similarity">
    <text evidence="2">Belongs to the nurim family.</text>
</comment>
<accession>A0A7W6PUJ7</accession>
<evidence type="ECO:0000256" key="6">
    <source>
        <dbReference type="SAM" id="Phobius"/>
    </source>
</evidence>
<dbReference type="PANTHER" id="PTHR31040">
    <property type="entry name" value="NURIM"/>
    <property type="match status" value="1"/>
</dbReference>
<sequence>MVESYQWFFINTLIMFVYGVQHTLLTTKTAVDLFNRLLPPQLWNVCYSLTSVALLLVSFSFWKNSNIVIYSLSAPYYYIALGGMGGALFGFFYCFKYTTSFAQWIGVAQVRSMLTKSKPAAYYRVRKNGPKKYVRFPHHTCLALLFWSQPVMTLDTLWLAVFATIYTYLGTMHQDSRGRRILGEEWINYSKTTNLMFPNPIRILRDLSNGTFGKEITIS</sequence>
<feature type="transmembrane region" description="Helical" evidence="6">
    <location>
        <begin position="6"/>
        <end position="25"/>
    </location>
</feature>
<reference evidence="7 8" key="1">
    <citation type="submission" date="2020-08" db="EMBL/GenBank/DDBJ databases">
        <title>Genomic Encyclopedia of Type Strains, Phase IV (KMG-IV): sequencing the most valuable type-strain genomes for metagenomic binning, comparative biology and taxonomic classification.</title>
        <authorList>
            <person name="Goeker M."/>
        </authorList>
    </citation>
    <scope>NUCLEOTIDE SEQUENCE [LARGE SCALE GENOMIC DNA]</scope>
    <source>
        <strain evidence="7 8">DSM 29514</strain>
    </source>
</reference>
<feature type="transmembrane region" description="Helical" evidence="6">
    <location>
        <begin position="156"/>
        <end position="172"/>
    </location>
</feature>
<proteinExistence type="inferred from homology"/>
<evidence type="ECO:0000256" key="1">
    <source>
        <dbReference type="ARBA" id="ARBA00004141"/>
    </source>
</evidence>
<evidence type="ECO:0000256" key="5">
    <source>
        <dbReference type="ARBA" id="ARBA00023136"/>
    </source>
</evidence>
<evidence type="ECO:0008006" key="9">
    <source>
        <dbReference type="Google" id="ProtNLM"/>
    </source>
</evidence>
<dbReference type="InterPro" id="IPR033580">
    <property type="entry name" value="Nurim-like"/>
</dbReference>
<keyword evidence="4 6" id="KW-1133">Transmembrane helix</keyword>